<dbReference type="InterPro" id="IPR007497">
    <property type="entry name" value="SIMPL/DUF541"/>
</dbReference>
<dbReference type="Gene3D" id="3.30.110.170">
    <property type="entry name" value="Protein of unknown function (DUF541), domain 1"/>
    <property type="match status" value="1"/>
</dbReference>
<dbReference type="Proteomes" id="UP001174909">
    <property type="component" value="Unassembled WGS sequence"/>
</dbReference>
<protein>
    <submittedName>
        <fullName evidence="2">26 kDa periplasmic immunogenic protein</fullName>
    </submittedName>
</protein>
<dbReference type="Pfam" id="PF04402">
    <property type="entry name" value="SIMPL"/>
    <property type="match status" value="1"/>
</dbReference>
<keyword evidence="3" id="KW-1185">Reference proteome</keyword>
<dbReference type="GO" id="GO:0006974">
    <property type="term" value="P:DNA damage response"/>
    <property type="evidence" value="ECO:0007669"/>
    <property type="project" value="TreeGrafter"/>
</dbReference>
<accession>A0AA35X3N8</accession>
<dbReference type="PANTHER" id="PTHR34387:SF2">
    <property type="entry name" value="SLR1258 PROTEIN"/>
    <property type="match status" value="1"/>
</dbReference>
<name>A0AA35X3N8_GEOBA</name>
<dbReference type="EMBL" id="CASHTH010003003">
    <property type="protein sequence ID" value="CAI8038591.1"/>
    <property type="molecule type" value="Genomic_DNA"/>
</dbReference>
<dbReference type="Gene3D" id="3.30.70.2970">
    <property type="entry name" value="Protein of unknown function (DUF541), domain 2"/>
    <property type="match status" value="1"/>
</dbReference>
<gene>
    <name evidence="2" type="ORF">GBAR_LOCUS21519</name>
</gene>
<feature type="signal peptide" evidence="1">
    <location>
        <begin position="1"/>
        <end position="26"/>
    </location>
</feature>
<evidence type="ECO:0000256" key="1">
    <source>
        <dbReference type="SAM" id="SignalP"/>
    </source>
</evidence>
<dbReference type="PANTHER" id="PTHR34387">
    <property type="entry name" value="SLR1258 PROTEIN"/>
    <property type="match status" value="1"/>
</dbReference>
<sequence>MRNWSIRISVLLAAVAILLLVAACSFQPPAASLTGGAVNNLGDPLTQTAVYPFDAVVVTGSGVASGAPDFAQLSLAVAVTDDSVAEARETAAEAMTDVRAALKRQRLLNSDIGTSHFRIHPEYEYGPDGREQVGYTVRNGLTVRVRDTDKVAAVVDAAVAAGGDHLVFNNIGFSFSDPSELEKEAREAAVKDMQEKAAQLAEFSGRDLGELKVVSEGVFNETNLPDGAFLLRAEAADFDTPISTGEGAITVSISGVYELK</sequence>
<comment type="caution">
    <text evidence="2">The sequence shown here is derived from an EMBL/GenBank/DDBJ whole genome shotgun (WGS) entry which is preliminary data.</text>
</comment>
<feature type="chain" id="PRO_5041277325" evidence="1">
    <location>
        <begin position="27"/>
        <end position="260"/>
    </location>
</feature>
<proteinExistence type="predicted"/>
<keyword evidence="1" id="KW-0732">Signal</keyword>
<organism evidence="2 3">
    <name type="scientific">Geodia barretti</name>
    <name type="common">Barrett's horny sponge</name>
    <dbReference type="NCBI Taxonomy" id="519541"/>
    <lineage>
        <taxon>Eukaryota</taxon>
        <taxon>Metazoa</taxon>
        <taxon>Porifera</taxon>
        <taxon>Demospongiae</taxon>
        <taxon>Heteroscleromorpha</taxon>
        <taxon>Tetractinellida</taxon>
        <taxon>Astrophorina</taxon>
        <taxon>Geodiidae</taxon>
        <taxon>Geodia</taxon>
    </lineage>
</organism>
<dbReference type="AlphaFoldDB" id="A0AA35X3N8"/>
<evidence type="ECO:0000313" key="2">
    <source>
        <dbReference type="EMBL" id="CAI8038591.1"/>
    </source>
</evidence>
<evidence type="ECO:0000313" key="3">
    <source>
        <dbReference type="Proteomes" id="UP001174909"/>
    </source>
</evidence>
<dbReference type="PROSITE" id="PS51257">
    <property type="entry name" value="PROKAR_LIPOPROTEIN"/>
    <property type="match status" value="1"/>
</dbReference>
<dbReference type="InterPro" id="IPR052022">
    <property type="entry name" value="26kDa_periplasmic_antigen"/>
</dbReference>
<reference evidence="2" key="1">
    <citation type="submission" date="2023-03" db="EMBL/GenBank/DDBJ databases">
        <authorList>
            <person name="Steffen K."/>
            <person name="Cardenas P."/>
        </authorList>
    </citation>
    <scope>NUCLEOTIDE SEQUENCE</scope>
</reference>